<proteinExistence type="predicted"/>
<sequence>MTKKTAQQLHDALLHGEAHGVLVLHLGAIADLDEALRDGCGMIERASVASHICIDLMQMIEDGYSKPQLMTTIEEIISTLIGENGLAELKGGEV</sequence>
<dbReference type="Proteomes" id="UP001139701">
    <property type="component" value="Unassembled WGS sequence"/>
</dbReference>
<reference evidence="1" key="1">
    <citation type="submission" date="2022-02" db="EMBL/GenBank/DDBJ databases">
        <title>Acinetobacter A3.8 sp. nov., isolated from Sediment (Zhairuo Island).</title>
        <authorList>
            <person name="Zheng K."/>
        </authorList>
    </citation>
    <scope>NUCLEOTIDE SEQUENCE</scope>
    <source>
        <strain evidence="1">A3.8</strain>
    </source>
</reference>
<evidence type="ECO:0000313" key="1">
    <source>
        <dbReference type="EMBL" id="MCJ8147144.1"/>
    </source>
</evidence>
<dbReference type="EMBL" id="JAKUML010000015">
    <property type="protein sequence ID" value="MCJ8147144.1"/>
    <property type="molecule type" value="Genomic_DNA"/>
</dbReference>
<accession>A0A9X2B9F3</accession>
<protein>
    <submittedName>
        <fullName evidence="1">Uncharacterized protein</fullName>
    </submittedName>
</protein>
<organism evidence="1 2">
    <name type="scientific">Acinetobacter sedimenti</name>
    <dbReference type="NCBI Taxonomy" id="2919922"/>
    <lineage>
        <taxon>Bacteria</taxon>
        <taxon>Pseudomonadati</taxon>
        <taxon>Pseudomonadota</taxon>
        <taxon>Gammaproteobacteria</taxon>
        <taxon>Moraxellales</taxon>
        <taxon>Moraxellaceae</taxon>
        <taxon>Acinetobacter</taxon>
    </lineage>
</organism>
<dbReference type="AlphaFoldDB" id="A0A9X2B9F3"/>
<keyword evidence="2" id="KW-1185">Reference proteome</keyword>
<evidence type="ECO:0000313" key="2">
    <source>
        <dbReference type="Proteomes" id="UP001139701"/>
    </source>
</evidence>
<comment type="caution">
    <text evidence="1">The sequence shown here is derived from an EMBL/GenBank/DDBJ whole genome shotgun (WGS) entry which is preliminary data.</text>
</comment>
<name>A0A9X2B9F3_9GAMM</name>
<dbReference type="RefSeq" id="WP_241572704.1">
    <property type="nucleotide sequence ID" value="NZ_JAKUML010000015.1"/>
</dbReference>
<gene>
    <name evidence="1" type="ORF">MKI79_09590</name>
</gene>